<evidence type="ECO:0000259" key="6">
    <source>
        <dbReference type="Pfam" id="PF06429"/>
    </source>
</evidence>
<dbReference type="InterPro" id="IPR012836">
    <property type="entry name" value="FlgF"/>
</dbReference>
<dbReference type="InterPro" id="IPR010930">
    <property type="entry name" value="Flg_bb/hook_C_dom"/>
</dbReference>
<dbReference type="GO" id="GO:0071978">
    <property type="term" value="P:bacterial-type flagellum-dependent swarming motility"/>
    <property type="evidence" value="ECO:0007669"/>
    <property type="project" value="TreeGrafter"/>
</dbReference>
<dbReference type="OrthoDB" id="9804559at2"/>
<dbReference type="NCBIfam" id="NF009332">
    <property type="entry name" value="PRK12690.1"/>
    <property type="match status" value="1"/>
</dbReference>
<evidence type="ECO:0000259" key="5">
    <source>
        <dbReference type="Pfam" id="PF00460"/>
    </source>
</evidence>
<feature type="domain" description="Flagellar hook protein FlgE/F/G-like D1" evidence="7">
    <location>
        <begin position="81"/>
        <end position="147"/>
    </location>
</feature>
<dbReference type="PANTHER" id="PTHR30435">
    <property type="entry name" value="FLAGELLAR PROTEIN"/>
    <property type="match status" value="1"/>
</dbReference>
<dbReference type="Proteomes" id="UP000198851">
    <property type="component" value="Unassembled WGS sequence"/>
</dbReference>
<evidence type="ECO:0000256" key="2">
    <source>
        <dbReference type="ARBA" id="ARBA00009677"/>
    </source>
</evidence>
<dbReference type="NCBIfam" id="TIGR03506">
    <property type="entry name" value="FlgEFG_subfam"/>
    <property type="match status" value="1"/>
</dbReference>
<dbReference type="PANTHER" id="PTHR30435:SF19">
    <property type="entry name" value="FLAGELLAR BASAL-BODY ROD PROTEIN FLGG"/>
    <property type="match status" value="1"/>
</dbReference>
<protein>
    <recommendedName>
        <fullName evidence="4">Flagellar basal-body rod protein FlgF</fullName>
    </recommendedName>
</protein>
<dbReference type="SUPFAM" id="SSF117143">
    <property type="entry name" value="Flagellar hook protein flgE"/>
    <property type="match status" value="1"/>
</dbReference>
<keyword evidence="8" id="KW-0966">Cell projection</keyword>
<evidence type="ECO:0000313" key="8">
    <source>
        <dbReference type="EMBL" id="SFK91045.1"/>
    </source>
</evidence>
<dbReference type="NCBIfam" id="TIGR02490">
    <property type="entry name" value="flgF"/>
    <property type="match status" value="1"/>
</dbReference>
<keyword evidence="8" id="KW-0969">Cilium</keyword>
<name>A0A1I4DD67_9RHOB</name>
<evidence type="ECO:0000259" key="7">
    <source>
        <dbReference type="Pfam" id="PF22692"/>
    </source>
</evidence>
<dbReference type="Pfam" id="PF06429">
    <property type="entry name" value="Flg_bbr_C"/>
    <property type="match status" value="1"/>
</dbReference>
<sequence length="238" mass="25553">MDNALYTGLTRQSGLSREMTVIANNIANAATTGYRAEGVTFTEFVHAEPGMESLSMAKANVQSTSMVQGAMTQTAGTFDFAVEGDGFFMVETPDGERLTRAGNFTPNAQGDLVNFDGHLVLDAGGAPIFIPPDATSIDVGSDGTISADGQLVGQIGVFEPVDRTTLNRQSGVLFESPDGSEPVENPRVLQGFLENSNVNPIEQITRMIQVQRAYEMGQSFSETEDNRIREALKSFKGQ</sequence>
<keyword evidence="3 4" id="KW-0975">Bacterial flagellum</keyword>
<dbReference type="AlphaFoldDB" id="A0A1I4DD67"/>
<dbReference type="STRING" id="1280847.SAMN04488036_10367"/>
<feature type="domain" description="Flagellar basal-body/hook protein C-terminal" evidence="6">
    <location>
        <begin position="190"/>
        <end position="232"/>
    </location>
</feature>
<dbReference type="InterPro" id="IPR053967">
    <property type="entry name" value="LlgE_F_G-like_D1"/>
</dbReference>
<accession>A0A1I4DD67</accession>
<organism evidence="8 9">
    <name type="scientific">Shimia haliotis</name>
    <dbReference type="NCBI Taxonomy" id="1280847"/>
    <lineage>
        <taxon>Bacteria</taxon>
        <taxon>Pseudomonadati</taxon>
        <taxon>Pseudomonadota</taxon>
        <taxon>Alphaproteobacteria</taxon>
        <taxon>Rhodobacterales</taxon>
        <taxon>Roseobacteraceae</taxon>
    </lineage>
</organism>
<evidence type="ECO:0000256" key="3">
    <source>
        <dbReference type="ARBA" id="ARBA00023143"/>
    </source>
</evidence>
<dbReference type="Pfam" id="PF22692">
    <property type="entry name" value="LlgE_F_G_D1"/>
    <property type="match status" value="1"/>
</dbReference>
<dbReference type="RefSeq" id="WP_093322976.1">
    <property type="nucleotide sequence ID" value="NZ_FOSZ01000003.1"/>
</dbReference>
<reference evidence="9" key="1">
    <citation type="submission" date="2016-10" db="EMBL/GenBank/DDBJ databases">
        <authorList>
            <person name="Varghese N."/>
            <person name="Submissions S."/>
        </authorList>
    </citation>
    <scope>NUCLEOTIDE SEQUENCE [LARGE SCALE GENOMIC DNA]</scope>
    <source>
        <strain evidence="9">DSM 28453</strain>
    </source>
</reference>
<evidence type="ECO:0000313" key="9">
    <source>
        <dbReference type="Proteomes" id="UP000198851"/>
    </source>
</evidence>
<feature type="domain" description="Flagellar basal body rod protein N-terminal" evidence="5">
    <location>
        <begin position="5"/>
        <end position="35"/>
    </location>
</feature>
<evidence type="ECO:0000256" key="1">
    <source>
        <dbReference type="ARBA" id="ARBA00004117"/>
    </source>
</evidence>
<keyword evidence="9" id="KW-1185">Reference proteome</keyword>
<dbReference type="Pfam" id="PF00460">
    <property type="entry name" value="Flg_bb_rod"/>
    <property type="match status" value="1"/>
</dbReference>
<keyword evidence="8" id="KW-0282">Flagellum</keyword>
<dbReference type="InterPro" id="IPR001444">
    <property type="entry name" value="Flag_bb_rod_N"/>
</dbReference>
<dbReference type="InterPro" id="IPR020013">
    <property type="entry name" value="Flagellar_FlgE/F/G"/>
</dbReference>
<proteinExistence type="inferred from homology"/>
<comment type="similarity">
    <text evidence="2 4">Belongs to the flagella basal body rod proteins family.</text>
</comment>
<dbReference type="GO" id="GO:0030694">
    <property type="term" value="C:bacterial-type flagellum basal body, rod"/>
    <property type="evidence" value="ECO:0007669"/>
    <property type="project" value="UniProtKB-UniRule"/>
</dbReference>
<gene>
    <name evidence="8" type="ORF">SAMN04488036_10367</name>
</gene>
<comment type="subunit">
    <text evidence="4">The basal body constitutes a major portion of the flagellar organelle and consists of five rings (E,L,P,S, and M) mounted on a central rod. The rod consists of about 26 subunits of FlgG in the distal portion, and FlgB, FlgC and FlgF are thought to build up the proximal portion of the rod with about 6 subunits each.</text>
</comment>
<dbReference type="EMBL" id="FOSZ01000003">
    <property type="protein sequence ID" value="SFK91045.1"/>
    <property type="molecule type" value="Genomic_DNA"/>
</dbReference>
<comment type="subcellular location">
    <subcellularLocation>
        <location evidence="1 4">Bacterial flagellum basal body</location>
    </subcellularLocation>
</comment>
<dbReference type="PROSITE" id="PS00588">
    <property type="entry name" value="FLAGELLA_BB_ROD"/>
    <property type="match status" value="1"/>
</dbReference>
<dbReference type="InterPro" id="IPR037925">
    <property type="entry name" value="FlgE/F/G-like"/>
</dbReference>
<evidence type="ECO:0000256" key="4">
    <source>
        <dbReference type="RuleBase" id="RU362116"/>
    </source>
</evidence>
<dbReference type="InterPro" id="IPR019776">
    <property type="entry name" value="Flagellar_basal_body_rod_CS"/>
</dbReference>